<protein>
    <submittedName>
        <fullName evidence="1">SAM-dependent methyltransferase</fullName>
    </submittedName>
</protein>
<evidence type="ECO:0000313" key="2">
    <source>
        <dbReference type="Proteomes" id="UP000251993"/>
    </source>
</evidence>
<dbReference type="RefSeq" id="WP_114069546.1">
    <property type="nucleotide sequence ID" value="NZ_CP030850.1"/>
</dbReference>
<proteinExistence type="predicted"/>
<name>A0A344TQ64_9BACT</name>
<dbReference type="EMBL" id="CP030850">
    <property type="protein sequence ID" value="AXE20785.1"/>
    <property type="molecule type" value="Genomic_DNA"/>
</dbReference>
<dbReference type="Pfam" id="PF13578">
    <property type="entry name" value="Methyltransf_24"/>
    <property type="match status" value="1"/>
</dbReference>
<keyword evidence="2" id="KW-1185">Reference proteome</keyword>
<evidence type="ECO:0000313" key="1">
    <source>
        <dbReference type="EMBL" id="AXE20785.1"/>
    </source>
</evidence>
<accession>A0A344TQ64</accession>
<dbReference type="PANTHER" id="PTHR43167:SF1">
    <property type="entry name" value="PUTATIVE (AFU_ORTHOLOGUE AFUA_6G01830)-RELATED"/>
    <property type="match status" value="1"/>
</dbReference>
<dbReference type="AlphaFoldDB" id="A0A344TQ64"/>
<dbReference type="GO" id="GO:0032259">
    <property type="term" value="P:methylation"/>
    <property type="evidence" value="ECO:0007669"/>
    <property type="project" value="UniProtKB-KW"/>
</dbReference>
<sequence>MFLRPIFRYFFAAQNEHGLHSPFVFDLYLNTIKKDTLKPRFEAIEALRNEMLQSRETLTITDFGAGSKVNASPVREVRDVAKHSKKSAQLGRLFYRLIQHFNYSTIFDLGTSLGLTTLYLASAKPDAHIFTFEGCPETANLARRNFEKIGALAPIEVIVGNLDETLNAQVAAIPSIDFAFFDANHRYEPTVRYFETCLTKAHENSLFVFDDIHWSPEMEAAWEYITQHPSVTVTIDLFSVGLVFFRKKQPKQNFVLRWRFWR</sequence>
<dbReference type="OrthoDB" id="5464618at2"/>
<dbReference type="CDD" id="cd02440">
    <property type="entry name" value="AdoMet_MTases"/>
    <property type="match status" value="1"/>
</dbReference>
<gene>
    <name evidence="1" type="ORF">DR864_25160</name>
</gene>
<dbReference type="GO" id="GO:0008168">
    <property type="term" value="F:methyltransferase activity"/>
    <property type="evidence" value="ECO:0007669"/>
    <property type="project" value="UniProtKB-KW"/>
</dbReference>
<dbReference type="InterPro" id="IPR029063">
    <property type="entry name" value="SAM-dependent_MTases_sf"/>
</dbReference>
<keyword evidence="1" id="KW-0808">Transferase</keyword>
<keyword evidence="1" id="KW-0489">Methyltransferase</keyword>
<organism evidence="1 2">
    <name type="scientific">Runella rosea</name>
    <dbReference type="NCBI Taxonomy" id="2259595"/>
    <lineage>
        <taxon>Bacteria</taxon>
        <taxon>Pseudomonadati</taxon>
        <taxon>Bacteroidota</taxon>
        <taxon>Cytophagia</taxon>
        <taxon>Cytophagales</taxon>
        <taxon>Spirosomataceae</taxon>
        <taxon>Runella</taxon>
    </lineage>
</organism>
<reference evidence="1 2" key="1">
    <citation type="submission" date="2018-07" db="EMBL/GenBank/DDBJ databases">
        <title>Genome sequencing of Runella.</title>
        <authorList>
            <person name="Baek M.-G."/>
            <person name="Yi H."/>
        </authorList>
    </citation>
    <scope>NUCLEOTIDE SEQUENCE [LARGE SCALE GENOMIC DNA]</scope>
    <source>
        <strain evidence="1 2">HYN0085</strain>
    </source>
</reference>
<dbReference type="Proteomes" id="UP000251993">
    <property type="component" value="Chromosome"/>
</dbReference>
<dbReference type="KEGG" id="run:DR864_25160"/>
<dbReference type="PANTHER" id="PTHR43167">
    <property type="entry name" value="PUTATIVE (AFU_ORTHOLOGUE AFUA_6G01830)-RELATED"/>
    <property type="match status" value="1"/>
</dbReference>
<dbReference type="SUPFAM" id="SSF53335">
    <property type="entry name" value="S-adenosyl-L-methionine-dependent methyltransferases"/>
    <property type="match status" value="1"/>
</dbReference>
<dbReference type="Gene3D" id="3.40.50.150">
    <property type="entry name" value="Vaccinia Virus protein VP39"/>
    <property type="match status" value="1"/>
</dbReference>